<comment type="function">
    <text evidence="17">Core subunit of the mitochondrial membrane respiratory chain NADH dehydrogenase (Complex I) which catalyzes electron transfer from NADH through the respiratory chain, using ubiquinone as an electron acceptor. Essential for the catalytic activity and assembly of complex I.</text>
</comment>
<feature type="transmembrane region" description="Helical" evidence="17">
    <location>
        <begin position="60"/>
        <end position="80"/>
    </location>
</feature>
<dbReference type="InterPro" id="IPR010933">
    <property type="entry name" value="NADH_DH_su2_C"/>
</dbReference>
<sequence>MSPYVLVILVLTMGMGTLVTLISSHWLLAWVGLEMSTLAVLPIMSRGYHPRAIEATTKYFLVQATAASLLLFSGMVNAWLTGLWEIQQLFYSVPGVVFIVGLALKIGLAPFHFWMPDVLQGLSLGVGLVLCTWQKVGPVSILFQLDFFPSFVVVLGLVSSFVGGWGGLNQTQLRKLLAYSSIAHFGWMVVVLQFSTFLGLLNFLFYSVMSVAIFLVLMLNNAVSVSGLAMMWAKLPLISLTIPLVFLSLGGLPPFTGFLPKWLILQELVKQGNVFLSVFMALSALLSLFFYVRVSYVAALTMAPNSPIGATSWRLIYFKVPALVAGGVVFSVMLLPISPLIVFVLS</sequence>
<evidence type="ECO:0000256" key="3">
    <source>
        <dbReference type="ARBA" id="ARBA00012944"/>
    </source>
</evidence>
<feature type="transmembrane region" description="Helical" evidence="17">
    <location>
        <begin position="203"/>
        <end position="223"/>
    </location>
</feature>
<keyword evidence="13 17" id="KW-0830">Ubiquinone</keyword>
<feature type="domain" description="NADH dehydrogenase subunit 2 C-terminal" evidence="19">
    <location>
        <begin position="288"/>
        <end position="341"/>
    </location>
</feature>
<feature type="transmembrane region" description="Helical" evidence="17">
    <location>
        <begin position="320"/>
        <end position="345"/>
    </location>
</feature>
<evidence type="ECO:0000256" key="14">
    <source>
        <dbReference type="ARBA" id="ARBA00023128"/>
    </source>
</evidence>
<evidence type="ECO:0000256" key="4">
    <source>
        <dbReference type="ARBA" id="ARBA00021008"/>
    </source>
</evidence>
<dbReference type="EMBL" id="AB282831">
    <property type="protein sequence ID" value="BAI77021.1"/>
    <property type="molecule type" value="Genomic_DNA"/>
</dbReference>
<feature type="transmembrane region" description="Helical" evidence="17">
    <location>
        <begin position="275"/>
        <end position="299"/>
    </location>
</feature>
<feature type="transmembrane region" description="Helical" evidence="17">
    <location>
        <begin position="176"/>
        <end position="197"/>
    </location>
</feature>
<keyword evidence="15 17" id="KW-0472">Membrane</keyword>
<dbReference type="PANTHER" id="PTHR46552">
    <property type="entry name" value="NADH-UBIQUINONE OXIDOREDUCTASE CHAIN 2"/>
    <property type="match status" value="1"/>
</dbReference>
<keyword evidence="8 17" id="KW-0999">Mitochondrion inner membrane</keyword>
<evidence type="ECO:0000256" key="1">
    <source>
        <dbReference type="ARBA" id="ARBA00004448"/>
    </source>
</evidence>
<dbReference type="InterPro" id="IPR050175">
    <property type="entry name" value="Complex_I_Subunit_2"/>
</dbReference>
<evidence type="ECO:0000259" key="19">
    <source>
        <dbReference type="Pfam" id="PF06444"/>
    </source>
</evidence>
<keyword evidence="11 17" id="KW-1133">Transmembrane helix</keyword>
<evidence type="ECO:0000256" key="17">
    <source>
        <dbReference type="RuleBase" id="RU003403"/>
    </source>
</evidence>
<geneLocation type="mitochondrion" evidence="20"/>
<evidence type="ECO:0000259" key="18">
    <source>
        <dbReference type="Pfam" id="PF00361"/>
    </source>
</evidence>
<feature type="transmembrane region" description="Helical" evidence="17">
    <location>
        <begin position="5"/>
        <end position="22"/>
    </location>
</feature>
<feature type="transmembrane region" description="Helical" evidence="17">
    <location>
        <begin position="235"/>
        <end position="255"/>
    </location>
</feature>
<evidence type="ECO:0000256" key="5">
    <source>
        <dbReference type="ARBA" id="ARBA00022448"/>
    </source>
</evidence>
<evidence type="ECO:0000256" key="13">
    <source>
        <dbReference type="ARBA" id="ARBA00023075"/>
    </source>
</evidence>
<dbReference type="Pfam" id="PF06444">
    <property type="entry name" value="NADH_dehy_S2_C"/>
    <property type="match status" value="1"/>
</dbReference>
<comment type="catalytic activity">
    <reaction evidence="16 17">
        <text>a ubiquinone + NADH + 5 H(+)(in) = a ubiquinol + NAD(+) + 4 H(+)(out)</text>
        <dbReference type="Rhea" id="RHEA:29091"/>
        <dbReference type="Rhea" id="RHEA-COMP:9565"/>
        <dbReference type="Rhea" id="RHEA-COMP:9566"/>
        <dbReference type="ChEBI" id="CHEBI:15378"/>
        <dbReference type="ChEBI" id="CHEBI:16389"/>
        <dbReference type="ChEBI" id="CHEBI:17976"/>
        <dbReference type="ChEBI" id="CHEBI:57540"/>
        <dbReference type="ChEBI" id="CHEBI:57945"/>
        <dbReference type="EC" id="7.1.1.2"/>
    </reaction>
</comment>
<dbReference type="PANTHER" id="PTHR46552:SF1">
    <property type="entry name" value="NADH-UBIQUINONE OXIDOREDUCTASE CHAIN 2"/>
    <property type="match status" value="1"/>
</dbReference>
<evidence type="ECO:0000256" key="15">
    <source>
        <dbReference type="ARBA" id="ARBA00023136"/>
    </source>
</evidence>
<feature type="domain" description="NADH:quinone oxidoreductase/Mrp antiporter transmembrane" evidence="18">
    <location>
        <begin position="23"/>
        <end position="286"/>
    </location>
</feature>
<feature type="transmembrane region" description="Helical" evidence="17">
    <location>
        <begin position="148"/>
        <end position="169"/>
    </location>
</feature>
<protein>
    <recommendedName>
        <fullName evidence="4 17">NADH-ubiquinone oxidoreductase chain 2</fullName>
        <ecNumber evidence="3 17">7.1.1.2</ecNumber>
    </recommendedName>
</protein>
<reference evidence="20" key="1">
    <citation type="journal article" date="2010" name="BMC Evol. Biol.">
        <title>Evolutionary history of anglerfishes (Teleostei: Lophiiformes): a mitogenomic perspective.</title>
        <authorList>
            <person name="Miya M."/>
            <person name="Pietsch T.W."/>
            <person name="Orr J.W."/>
            <person name="Arnold R.J."/>
            <person name="Satoh T.P."/>
            <person name="Shedlock A.M."/>
            <person name="Ho H.-C."/>
            <person name="Shimazaki M."/>
            <person name="Yabe M."/>
            <person name="Nishida M."/>
        </authorList>
    </citation>
    <scope>NUCLEOTIDE SEQUENCE</scope>
</reference>
<evidence type="ECO:0000256" key="8">
    <source>
        <dbReference type="ARBA" id="ARBA00022792"/>
    </source>
</evidence>
<dbReference type="GO" id="GO:0005743">
    <property type="term" value="C:mitochondrial inner membrane"/>
    <property type="evidence" value="ECO:0007669"/>
    <property type="project" value="UniProtKB-SubCell"/>
</dbReference>
<feature type="transmembrane region" description="Helical" evidence="17">
    <location>
        <begin position="86"/>
        <end position="106"/>
    </location>
</feature>
<keyword evidence="5" id="KW-0813">Transport</keyword>
<dbReference type="InterPro" id="IPR003917">
    <property type="entry name" value="NADH_UbQ_OxRdtase_chain2"/>
</dbReference>
<dbReference type="GO" id="GO:0006120">
    <property type="term" value="P:mitochondrial electron transport, NADH to ubiquinone"/>
    <property type="evidence" value="ECO:0007669"/>
    <property type="project" value="InterPro"/>
</dbReference>
<accession>D3KRD4</accession>
<evidence type="ECO:0000256" key="9">
    <source>
        <dbReference type="ARBA" id="ARBA00022967"/>
    </source>
</evidence>
<comment type="subcellular location">
    <subcellularLocation>
        <location evidence="1 17">Mitochondrion inner membrane</location>
        <topology evidence="1 17">Multi-pass membrane protein</topology>
    </subcellularLocation>
</comment>
<evidence type="ECO:0000256" key="11">
    <source>
        <dbReference type="ARBA" id="ARBA00022989"/>
    </source>
</evidence>
<dbReference type="AlphaFoldDB" id="D3KRD4"/>
<evidence type="ECO:0000256" key="2">
    <source>
        <dbReference type="ARBA" id="ARBA00007012"/>
    </source>
</evidence>
<evidence type="ECO:0000256" key="16">
    <source>
        <dbReference type="ARBA" id="ARBA00049551"/>
    </source>
</evidence>
<keyword evidence="7 17" id="KW-0812">Transmembrane</keyword>
<gene>
    <name evidence="20" type="primary">ND2</name>
</gene>
<organism evidence="20">
    <name type="scientific">Tetrabrachium ocellatum</name>
    <name type="common">Four-armed frogfish</name>
    <dbReference type="NCBI Taxonomy" id="242972"/>
    <lineage>
        <taxon>Eukaryota</taxon>
        <taxon>Metazoa</taxon>
        <taxon>Chordata</taxon>
        <taxon>Craniata</taxon>
        <taxon>Vertebrata</taxon>
        <taxon>Euteleostomi</taxon>
        <taxon>Actinopterygii</taxon>
        <taxon>Neopterygii</taxon>
        <taxon>Teleostei</taxon>
        <taxon>Neoteleostei</taxon>
        <taxon>Acanthomorphata</taxon>
        <taxon>Eupercaria</taxon>
        <taxon>Lophiiformes</taxon>
        <taxon>Antennarioidei</taxon>
        <taxon>Tetrabrachiidae</taxon>
        <taxon>Tetrabrachium</taxon>
    </lineage>
</organism>
<keyword evidence="10 17" id="KW-0249">Electron transport</keyword>
<evidence type="ECO:0000256" key="10">
    <source>
        <dbReference type="ARBA" id="ARBA00022982"/>
    </source>
</evidence>
<dbReference type="GO" id="GO:0008137">
    <property type="term" value="F:NADH dehydrogenase (ubiquinone) activity"/>
    <property type="evidence" value="ECO:0007669"/>
    <property type="project" value="UniProtKB-EC"/>
</dbReference>
<evidence type="ECO:0000256" key="7">
    <source>
        <dbReference type="ARBA" id="ARBA00022692"/>
    </source>
</evidence>
<dbReference type="EC" id="7.1.1.2" evidence="3 17"/>
<evidence type="ECO:0000313" key="20">
    <source>
        <dbReference type="EMBL" id="BAI77021.1"/>
    </source>
</evidence>
<name>D3KRD4_TETOC</name>
<keyword evidence="6 17" id="KW-0679">Respiratory chain</keyword>
<comment type="similarity">
    <text evidence="2 17">Belongs to the complex I subunit 2 family.</text>
</comment>
<evidence type="ECO:0000256" key="12">
    <source>
        <dbReference type="ARBA" id="ARBA00023027"/>
    </source>
</evidence>
<dbReference type="PRINTS" id="PR01436">
    <property type="entry name" value="NADHDHGNASE2"/>
</dbReference>
<keyword evidence="14 17" id="KW-0496">Mitochondrion</keyword>
<proteinExistence type="inferred from homology"/>
<dbReference type="InterPro" id="IPR001750">
    <property type="entry name" value="ND/Mrp_TM"/>
</dbReference>
<evidence type="ECO:0000256" key="6">
    <source>
        <dbReference type="ARBA" id="ARBA00022660"/>
    </source>
</evidence>
<dbReference type="Pfam" id="PF00361">
    <property type="entry name" value="Proton_antipo_M"/>
    <property type="match status" value="1"/>
</dbReference>
<keyword evidence="12 17" id="KW-0520">NAD</keyword>
<keyword evidence="9 17" id="KW-1278">Translocase</keyword>